<proteinExistence type="predicted"/>
<reference evidence="2" key="1">
    <citation type="journal article" date="2015" name="Nat. Genet.">
        <title>The genome and transcriptome of the zoonotic hookworm Ancylostoma ceylanicum identify infection-specific gene families.</title>
        <authorList>
            <person name="Schwarz E.M."/>
            <person name="Hu Y."/>
            <person name="Antoshechkin I."/>
            <person name="Miller M.M."/>
            <person name="Sternberg P.W."/>
            <person name="Aroian R.V."/>
        </authorList>
    </citation>
    <scope>NUCLEOTIDE SEQUENCE</scope>
    <source>
        <strain evidence="2">HY135</strain>
    </source>
</reference>
<sequence>MFIYNHASERAKTLVTTVIKNIQNALRTSPCLFPSRSRVICEEAVGLRGSIMLVSEQDGRSTRTISWRQHWELFKPGGTVIQFAREITCATYCTAHSTSDA</sequence>
<protein>
    <submittedName>
        <fullName evidence="1">Uncharacterized protein</fullName>
    </submittedName>
</protein>
<accession>A0A016S907</accession>
<keyword evidence="2" id="KW-1185">Reference proteome</keyword>
<evidence type="ECO:0000313" key="2">
    <source>
        <dbReference type="Proteomes" id="UP000024635"/>
    </source>
</evidence>
<dbReference type="Proteomes" id="UP000024635">
    <property type="component" value="Unassembled WGS sequence"/>
</dbReference>
<evidence type="ECO:0000313" key="1">
    <source>
        <dbReference type="EMBL" id="EYB86842.1"/>
    </source>
</evidence>
<dbReference type="EMBL" id="JARK01001608">
    <property type="protein sequence ID" value="EYB86842.1"/>
    <property type="molecule type" value="Genomic_DNA"/>
</dbReference>
<name>A0A016S907_9BILA</name>
<gene>
    <name evidence="1" type="primary">Acey_s0272.g930</name>
    <name evidence="1" type="ORF">Y032_0272g930</name>
</gene>
<dbReference type="AlphaFoldDB" id="A0A016S907"/>
<organism evidence="1 2">
    <name type="scientific">Ancylostoma ceylanicum</name>
    <dbReference type="NCBI Taxonomy" id="53326"/>
    <lineage>
        <taxon>Eukaryota</taxon>
        <taxon>Metazoa</taxon>
        <taxon>Ecdysozoa</taxon>
        <taxon>Nematoda</taxon>
        <taxon>Chromadorea</taxon>
        <taxon>Rhabditida</taxon>
        <taxon>Rhabditina</taxon>
        <taxon>Rhabditomorpha</taxon>
        <taxon>Strongyloidea</taxon>
        <taxon>Ancylostomatidae</taxon>
        <taxon>Ancylostomatinae</taxon>
        <taxon>Ancylostoma</taxon>
    </lineage>
</organism>
<comment type="caution">
    <text evidence="1">The sequence shown here is derived from an EMBL/GenBank/DDBJ whole genome shotgun (WGS) entry which is preliminary data.</text>
</comment>